<keyword evidence="3" id="KW-0472">Membrane</keyword>
<protein>
    <submittedName>
        <fullName evidence="3">Transmembrane protease serine 6</fullName>
        <ecNumber evidence="3">3.4.21.106</ecNumber>
    </submittedName>
</protein>
<dbReference type="GO" id="GO:0006508">
    <property type="term" value="P:proteolysis"/>
    <property type="evidence" value="ECO:0007669"/>
    <property type="project" value="UniProtKB-KW"/>
</dbReference>
<dbReference type="InterPro" id="IPR001254">
    <property type="entry name" value="Trypsin_dom"/>
</dbReference>
<dbReference type="SUPFAM" id="SSF50494">
    <property type="entry name" value="Trypsin-like serine proteases"/>
    <property type="match status" value="1"/>
</dbReference>
<dbReference type="InterPro" id="IPR043504">
    <property type="entry name" value="Peptidase_S1_PA_chymotrypsin"/>
</dbReference>
<keyword evidence="1" id="KW-1015">Disulfide bond</keyword>
<dbReference type="InterPro" id="IPR018114">
    <property type="entry name" value="TRYPSIN_HIS"/>
</dbReference>
<dbReference type="Gene3D" id="2.40.10.10">
    <property type="entry name" value="Trypsin-like serine proteases"/>
    <property type="match status" value="1"/>
</dbReference>
<dbReference type="GO" id="GO:0004252">
    <property type="term" value="F:serine-type endopeptidase activity"/>
    <property type="evidence" value="ECO:0007669"/>
    <property type="project" value="InterPro"/>
</dbReference>
<keyword evidence="3" id="KW-0812">Transmembrane</keyword>
<comment type="caution">
    <text evidence="3">The sequence shown here is derived from an EMBL/GenBank/DDBJ whole genome shotgun (WGS) entry which is preliminary data.</text>
</comment>
<evidence type="ECO:0000313" key="4">
    <source>
        <dbReference type="Proteomes" id="UP001381693"/>
    </source>
</evidence>
<dbReference type="PROSITE" id="PS50240">
    <property type="entry name" value="TRYPSIN_DOM"/>
    <property type="match status" value="1"/>
</dbReference>
<keyword evidence="3" id="KW-0378">Hydrolase</keyword>
<dbReference type="InterPro" id="IPR009003">
    <property type="entry name" value="Peptidase_S1_PA"/>
</dbReference>
<evidence type="ECO:0000313" key="3">
    <source>
        <dbReference type="EMBL" id="KAK7081119.1"/>
    </source>
</evidence>
<keyword evidence="4" id="KW-1185">Reference proteome</keyword>
<organism evidence="3 4">
    <name type="scientific">Halocaridina rubra</name>
    <name type="common">Hawaiian red shrimp</name>
    <dbReference type="NCBI Taxonomy" id="373956"/>
    <lineage>
        <taxon>Eukaryota</taxon>
        <taxon>Metazoa</taxon>
        <taxon>Ecdysozoa</taxon>
        <taxon>Arthropoda</taxon>
        <taxon>Crustacea</taxon>
        <taxon>Multicrustacea</taxon>
        <taxon>Malacostraca</taxon>
        <taxon>Eumalacostraca</taxon>
        <taxon>Eucarida</taxon>
        <taxon>Decapoda</taxon>
        <taxon>Pleocyemata</taxon>
        <taxon>Caridea</taxon>
        <taxon>Atyoidea</taxon>
        <taxon>Atyidae</taxon>
        <taxon>Halocaridina</taxon>
    </lineage>
</organism>
<evidence type="ECO:0000259" key="2">
    <source>
        <dbReference type="PROSITE" id="PS50240"/>
    </source>
</evidence>
<name>A0AAN8XKK9_HALRR</name>
<proteinExistence type="predicted"/>
<dbReference type="EC" id="3.4.21.106" evidence="3"/>
<dbReference type="PANTHER" id="PTHR24252">
    <property type="entry name" value="ACROSIN-RELATED"/>
    <property type="match status" value="1"/>
</dbReference>
<reference evidence="3 4" key="1">
    <citation type="submission" date="2023-11" db="EMBL/GenBank/DDBJ databases">
        <title>Halocaridina rubra genome assembly.</title>
        <authorList>
            <person name="Smith C."/>
        </authorList>
    </citation>
    <scope>NUCLEOTIDE SEQUENCE [LARGE SCALE GENOMIC DNA]</scope>
    <source>
        <strain evidence="3">EP-1</strain>
        <tissue evidence="3">Whole</tissue>
    </source>
</reference>
<dbReference type="Pfam" id="PF00089">
    <property type="entry name" value="Trypsin"/>
    <property type="match status" value="1"/>
</dbReference>
<evidence type="ECO:0000256" key="1">
    <source>
        <dbReference type="ARBA" id="ARBA00023157"/>
    </source>
</evidence>
<sequence length="92" mass="10642">MGVSYHNINHPFNILGQFPWLVSVEATNFQEGWPLCGGILITEEWVLTAAHCLDSEKPEWLWVVSGEHDMEIDEGTEQYLLVDYFEQHEGYT</sequence>
<dbReference type="EMBL" id="JAXCGZ010005696">
    <property type="protein sequence ID" value="KAK7081119.1"/>
    <property type="molecule type" value="Genomic_DNA"/>
</dbReference>
<accession>A0AAN8XKK9</accession>
<dbReference type="Proteomes" id="UP001381693">
    <property type="component" value="Unassembled WGS sequence"/>
</dbReference>
<gene>
    <name evidence="3" type="primary">TMPRSS6_14</name>
    <name evidence="3" type="ORF">SK128_027496</name>
</gene>
<dbReference type="PROSITE" id="PS00134">
    <property type="entry name" value="TRYPSIN_HIS"/>
    <property type="match status" value="1"/>
</dbReference>
<dbReference type="AlphaFoldDB" id="A0AAN8XKK9"/>
<feature type="domain" description="Peptidase S1" evidence="2">
    <location>
        <begin position="1"/>
        <end position="92"/>
    </location>
</feature>
<dbReference type="PANTHER" id="PTHR24252:SF7">
    <property type="entry name" value="HYALIN"/>
    <property type="match status" value="1"/>
</dbReference>
<keyword evidence="3" id="KW-0645">Protease</keyword>